<dbReference type="PANTHER" id="PTHR42718:SF46">
    <property type="entry name" value="BLR6921 PROTEIN"/>
    <property type="match status" value="1"/>
</dbReference>
<reference evidence="9 10" key="1">
    <citation type="submission" date="2009-01" db="EMBL/GenBank/DDBJ databases">
        <authorList>
            <person name="Fulton L."/>
            <person name="Clifton S."/>
            <person name="Chinwalla A.T."/>
            <person name="Mitreva M."/>
            <person name="Sodergren E."/>
            <person name="Weinstock G."/>
            <person name="Clifton S."/>
            <person name="Dooling D.J."/>
            <person name="Fulton B."/>
            <person name="Minx P."/>
            <person name="Pepin K.H."/>
            <person name="Johnson M."/>
            <person name="Bhonagiri V."/>
            <person name="Nash W.E."/>
            <person name="Mardis E.R."/>
            <person name="Wilson R.K."/>
        </authorList>
    </citation>
    <scope>NUCLEOTIDE SEQUENCE [LARGE SCALE GENOMIC DNA]</scope>
    <source>
        <strain evidence="9 10">ATCC 33806</strain>
    </source>
</reference>
<name>C0E0S7_9CORY</name>
<evidence type="ECO:0000313" key="9">
    <source>
        <dbReference type="EMBL" id="EEG27908.1"/>
    </source>
</evidence>
<keyword evidence="2" id="KW-0813">Transport</keyword>
<dbReference type="Pfam" id="PF07690">
    <property type="entry name" value="MFS_1"/>
    <property type="match status" value="2"/>
</dbReference>
<dbReference type="EMBL" id="ACEB01000005">
    <property type="protein sequence ID" value="EEG27908.1"/>
    <property type="molecule type" value="Genomic_DNA"/>
</dbReference>
<feature type="transmembrane region" description="Helical" evidence="7">
    <location>
        <begin position="50"/>
        <end position="69"/>
    </location>
</feature>
<feature type="transmembrane region" description="Helical" evidence="7">
    <location>
        <begin position="107"/>
        <end position="132"/>
    </location>
</feature>
<dbReference type="GO" id="GO:0005886">
    <property type="term" value="C:plasma membrane"/>
    <property type="evidence" value="ECO:0007669"/>
    <property type="project" value="UniProtKB-SubCell"/>
</dbReference>
<comment type="caution">
    <text evidence="9">The sequence shown here is derived from an EMBL/GenBank/DDBJ whole genome shotgun (WGS) entry which is preliminary data.</text>
</comment>
<feature type="domain" description="Major facilitator superfamily (MFS) profile" evidence="8">
    <location>
        <begin position="1"/>
        <end position="429"/>
    </location>
</feature>
<sequence length="451" mass="47522">MLSPALKTMEVELETTEAQIGLTQTAFFTAAALFSLFLPRWGDLIGRRKVLVGMLAITAVGCVISAIAPNVTVLFVGRVIQGVCGPTISLTLIMLRQQVPNEKQYALLMGILASVNGGIAGVDALAGGWLAGTFGFRSIFWVMAVICAIGVVSVRLFTRESTAEETMPMDWLGVLPLTVSIGSLLIAFNEAGKLADANWLMVVGLLVLGGIGIAVFLKIEAKVPHPLVTVTYLKQRRTWALLSTTVLTMTSVFAVMNGIIPNLAQDATYGPGVDTNMVSWYTLTPYALAGLVFGPIAGTFAAKLGYKRMLQIGLVGMFIGLLIAVFSSGMANEWVLLFIVIFMGVTYAGTVNIMLSGLGIVLSPADNQGYLPGMNAGAFNLGAGISFAALFAVVSMFKDADGGYAAGIIAGAIIAAIAFCTSMLIPKPETIDDTVAARDAREALEKMKIDA</sequence>
<evidence type="ECO:0000313" key="10">
    <source>
        <dbReference type="Proteomes" id="UP000006247"/>
    </source>
</evidence>
<dbReference type="InterPro" id="IPR036259">
    <property type="entry name" value="MFS_trans_sf"/>
</dbReference>
<keyword evidence="5 7" id="KW-1133">Transmembrane helix</keyword>
<evidence type="ECO:0000256" key="1">
    <source>
        <dbReference type="ARBA" id="ARBA00004651"/>
    </source>
</evidence>
<feature type="transmembrane region" description="Helical" evidence="7">
    <location>
        <begin position="309"/>
        <end position="328"/>
    </location>
</feature>
<feature type="transmembrane region" description="Helical" evidence="7">
    <location>
        <begin position="280"/>
        <end position="302"/>
    </location>
</feature>
<feature type="transmembrane region" description="Helical" evidence="7">
    <location>
        <begin position="75"/>
        <end position="95"/>
    </location>
</feature>
<accession>C0E0S7</accession>
<feature type="transmembrane region" description="Helical" evidence="7">
    <location>
        <begin position="403"/>
        <end position="425"/>
    </location>
</feature>
<proteinExistence type="predicted"/>
<dbReference type="Proteomes" id="UP000006247">
    <property type="component" value="Unassembled WGS sequence"/>
</dbReference>
<evidence type="ECO:0000256" key="3">
    <source>
        <dbReference type="ARBA" id="ARBA00022475"/>
    </source>
</evidence>
<dbReference type="PROSITE" id="PS50850">
    <property type="entry name" value="MFS"/>
    <property type="match status" value="1"/>
</dbReference>
<feature type="transmembrane region" description="Helical" evidence="7">
    <location>
        <begin position="334"/>
        <end position="362"/>
    </location>
</feature>
<feature type="transmembrane region" description="Helical" evidence="7">
    <location>
        <begin position="199"/>
        <end position="217"/>
    </location>
</feature>
<dbReference type="AlphaFoldDB" id="C0E0S7"/>
<evidence type="ECO:0000259" key="8">
    <source>
        <dbReference type="PROSITE" id="PS50850"/>
    </source>
</evidence>
<organism evidence="9 10">
    <name type="scientific">Corynebacterium matruchotii ATCC 33806</name>
    <dbReference type="NCBI Taxonomy" id="566549"/>
    <lineage>
        <taxon>Bacteria</taxon>
        <taxon>Bacillati</taxon>
        <taxon>Actinomycetota</taxon>
        <taxon>Actinomycetes</taxon>
        <taxon>Mycobacteriales</taxon>
        <taxon>Corynebacteriaceae</taxon>
        <taxon>Corynebacterium</taxon>
    </lineage>
</organism>
<dbReference type="HOGENOM" id="CLU_000960_34_2_11"/>
<feature type="transmembrane region" description="Helical" evidence="7">
    <location>
        <begin position="238"/>
        <end position="260"/>
    </location>
</feature>
<dbReference type="GO" id="GO:0022857">
    <property type="term" value="F:transmembrane transporter activity"/>
    <property type="evidence" value="ECO:0007669"/>
    <property type="project" value="InterPro"/>
</dbReference>
<dbReference type="PANTHER" id="PTHR42718">
    <property type="entry name" value="MAJOR FACILITATOR SUPERFAMILY MULTIDRUG TRANSPORTER MFSC"/>
    <property type="match status" value="1"/>
</dbReference>
<dbReference type="InterPro" id="IPR020846">
    <property type="entry name" value="MFS_dom"/>
</dbReference>
<evidence type="ECO:0000256" key="6">
    <source>
        <dbReference type="ARBA" id="ARBA00023136"/>
    </source>
</evidence>
<keyword evidence="3" id="KW-1003">Cell membrane</keyword>
<evidence type="ECO:0000256" key="2">
    <source>
        <dbReference type="ARBA" id="ARBA00022448"/>
    </source>
</evidence>
<feature type="transmembrane region" description="Helical" evidence="7">
    <location>
        <begin position="20"/>
        <end position="38"/>
    </location>
</feature>
<dbReference type="Gene3D" id="1.20.1250.20">
    <property type="entry name" value="MFS general substrate transporter like domains"/>
    <property type="match status" value="2"/>
</dbReference>
<dbReference type="SUPFAM" id="SSF103473">
    <property type="entry name" value="MFS general substrate transporter"/>
    <property type="match status" value="1"/>
</dbReference>
<feature type="transmembrane region" description="Helical" evidence="7">
    <location>
        <begin position="169"/>
        <end position="187"/>
    </location>
</feature>
<feature type="transmembrane region" description="Helical" evidence="7">
    <location>
        <begin position="138"/>
        <end position="157"/>
    </location>
</feature>
<evidence type="ECO:0000256" key="7">
    <source>
        <dbReference type="SAM" id="Phobius"/>
    </source>
</evidence>
<feature type="transmembrane region" description="Helical" evidence="7">
    <location>
        <begin position="374"/>
        <end position="397"/>
    </location>
</feature>
<evidence type="ECO:0000256" key="4">
    <source>
        <dbReference type="ARBA" id="ARBA00022692"/>
    </source>
</evidence>
<evidence type="ECO:0000256" key="5">
    <source>
        <dbReference type="ARBA" id="ARBA00022989"/>
    </source>
</evidence>
<protein>
    <submittedName>
        <fullName evidence="9">Transporter, major facilitator family protein</fullName>
    </submittedName>
</protein>
<gene>
    <name evidence="9" type="ORF">CORMATOL_00576</name>
</gene>
<keyword evidence="4 7" id="KW-0812">Transmembrane</keyword>
<comment type="subcellular location">
    <subcellularLocation>
        <location evidence="1">Cell membrane</location>
        <topology evidence="1">Multi-pass membrane protein</topology>
    </subcellularLocation>
</comment>
<dbReference type="InterPro" id="IPR011701">
    <property type="entry name" value="MFS"/>
</dbReference>
<keyword evidence="6 7" id="KW-0472">Membrane</keyword>